<dbReference type="HOGENOM" id="CLU_1784161_0_0_10"/>
<keyword evidence="1" id="KW-0614">Plasmid</keyword>
<dbReference type="EMBL" id="CP002692">
    <property type="protein sequence ID" value="AEE54433.1"/>
    <property type="molecule type" value="Genomic_DNA"/>
</dbReference>
<dbReference type="AlphaFoldDB" id="F4L7S5"/>
<proteinExistence type="predicted"/>
<dbReference type="InterPro" id="IPR058060">
    <property type="entry name" value="HYC_CC_PP"/>
</dbReference>
<dbReference type="NCBIfam" id="NF047658">
    <property type="entry name" value="HYC_CC_PP"/>
    <property type="match status" value="1"/>
</dbReference>
<name>F4L7S5_HALH1</name>
<organism evidence="1 2">
    <name type="scientific">Haliscomenobacter hydrossis (strain ATCC 27775 / DSM 1100 / LMG 10767 / O)</name>
    <dbReference type="NCBI Taxonomy" id="760192"/>
    <lineage>
        <taxon>Bacteria</taxon>
        <taxon>Pseudomonadati</taxon>
        <taxon>Bacteroidota</taxon>
        <taxon>Saprospiria</taxon>
        <taxon>Saprospirales</taxon>
        <taxon>Haliscomenobacteraceae</taxon>
        <taxon>Haliscomenobacter</taxon>
    </lineage>
</organism>
<reference key="2">
    <citation type="submission" date="2011-04" db="EMBL/GenBank/DDBJ databases">
        <title>Complete sequence of plasmid 1 of Haliscomenobacter hydrossis DSM 1100.</title>
        <authorList>
            <consortium name="US DOE Joint Genome Institute (JGI-PGF)"/>
            <person name="Lucas S."/>
            <person name="Han J."/>
            <person name="Lapidus A."/>
            <person name="Bruce D."/>
            <person name="Goodwin L."/>
            <person name="Pitluck S."/>
            <person name="Peters L."/>
            <person name="Kyrpides N."/>
            <person name="Mavromatis K."/>
            <person name="Ivanova N."/>
            <person name="Ovchinnikova G."/>
            <person name="Pagani I."/>
            <person name="Daligault H."/>
            <person name="Detter J.C."/>
            <person name="Han C."/>
            <person name="Land M."/>
            <person name="Hauser L."/>
            <person name="Markowitz V."/>
            <person name="Cheng J.-F."/>
            <person name="Hugenholtz P."/>
            <person name="Woyke T."/>
            <person name="Wu D."/>
            <person name="Verbarg S."/>
            <person name="Frueling A."/>
            <person name="Brambilla E."/>
            <person name="Klenk H.-P."/>
            <person name="Eisen J.A."/>
        </authorList>
    </citation>
    <scope>NUCLEOTIDE SEQUENCE</scope>
    <source>
        <strain>DSM 1100</strain>
    </source>
</reference>
<dbReference type="RefSeq" id="WP_013768950.1">
    <property type="nucleotide sequence ID" value="NC_015511.1"/>
</dbReference>
<dbReference type="Pfam" id="PF26622">
    <property type="entry name" value="DUF8199"/>
    <property type="match status" value="1"/>
</dbReference>
<evidence type="ECO:0000313" key="1">
    <source>
        <dbReference type="EMBL" id="AEE54433.1"/>
    </source>
</evidence>
<reference evidence="1 2" key="1">
    <citation type="journal article" date="2011" name="Stand. Genomic Sci.">
        <title>Complete genome sequence of Haliscomenobacter hydrossis type strain (O).</title>
        <authorList>
            <consortium name="US DOE Joint Genome Institute (JGI-PGF)"/>
            <person name="Daligault H."/>
            <person name="Lapidus A."/>
            <person name="Zeytun A."/>
            <person name="Nolan M."/>
            <person name="Lucas S."/>
            <person name="Del Rio T.G."/>
            <person name="Tice H."/>
            <person name="Cheng J.F."/>
            <person name="Tapia R."/>
            <person name="Han C."/>
            <person name="Goodwin L."/>
            <person name="Pitluck S."/>
            <person name="Liolios K."/>
            <person name="Pagani I."/>
            <person name="Ivanova N."/>
            <person name="Huntemann M."/>
            <person name="Mavromatis K."/>
            <person name="Mikhailova N."/>
            <person name="Pati A."/>
            <person name="Chen A."/>
            <person name="Palaniappan K."/>
            <person name="Land M."/>
            <person name="Hauser L."/>
            <person name="Brambilla E.M."/>
            <person name="Rohde M."/>
            <person name="Verbarg S."/>
            <person name="Goker M."/>
            <person name="Bristow J."/>
            <person name="Eisen J.A."/>
            <person name="Markowitz V."/>
            <person name="Hugenholtz P."/>
            <person name="Kyrpides N.C."/>
            <person name="Klenk H.P."/>
            <person name="Woyke T."/>
        </authorList>
    </citation>
    <scope>NUCLEOTIDE SEQUENCE [LARGE SCALE GENOMIC DNA]</scope>
    <source>
        <strain evidence="2">ATCC 27775 / DSM 1100 / LMG 10767 / O</strain>
        <plasmid evidence="2">Plasmid pHALHY01</plasmid>
    </source>
</reference>
<evidence type="ECO:0000313" key="2">
    <source>
        <dbReference type="Proteomes" id="UP000008461"/>
    </source>
</evidence>
<dbReference type="Proteomes" id="UP000008461">
    <property type="component" value="Plasmid pHALHY01"/>
</dbReference>
<dbReference type="OrthoDB" id="952405at2"/>
<keyword evidence="2" id="KW-1185">Reference proteome</keyword>
<gene>
    <name evidence="1" type="ordered locus">Halhy_6617</name>
</gene>
<sequence length="148" mass="16666">MLKFLHIILALNVLLSTSGVTVFEHLCQMNGRTISIFIQPKGCCKSQKVTQNSCQKAKCSLKDHHHSSLSKKPCCEDKSQLLKSTPEGSTPKIVTLDFNFDFIAVNFLPSIVWTNTITPTSQKALRFYLYKPPPTVTDIRVFIQSFLC</sequence>
<geneLocation type="plasmid" evidence="1 2">
    <name>pHALHY01</name>
</geneLocation>
<dbReference type="KEGG" id="hhy:Halhy_6617"/>
<dbReference type="InterPro" id="IPR058512">
    <property type="entry name" value="DUF8199"/>
</dbReference>
<protein>
    <submittedName>
        <fullName evidence="1">Uncharacterized protein</fullName>
    </submittedName>
</protein>
<accession>F4L7S5</accession>